<comment type="caution">
    <text evidence="2">The sequence shown here is derived from an EMBL/GenBank/DDBJ whole genome shotgun (WGS) entry which is preliminary data.</text>
</comment>
<evidence type="ECO:0000256" key="1">
    <source>
        <dbReference type="SAM" id="MobiDB-lite"/>
    </source>
</evidence>
<reference evidence="2" key="1">
    <citation type="submission" date="2023-10" db="EMBL/GenBank/DDBJ databases">
        <authorList>
            <person name="Chen Y."/>
            <person name="Shah S."/>
            <person name="Dougan E. K."/>
            <person name="Thang M."/>
            <person name="Chan C."/>
        </authorList>
    </citation>
    <scope>NUCLEOTIDE SEQUENCE [LARGE SCALE GENOMIC DNA]</scope>
</reference>
<feature type="region of interest" description="Disordered" evidence="1">
    <location>
        <begin position="124"/>
        <end position="160"/>
    </location>
</feature>
<sequence>EIPGLPGAEGGHAPLQEEELLPLGRPEEARSPPPDPVPADLARCLSRGLRAGKASDLVCSSVRSLVGGHNLTAAAFDRWSDQTASGHLLAGEGWETERTRSLSAAPSGAWAAAWATFSTLARTSRRAKRSMSSNFRRPARVHWVQRRPQKVARASEGCHS</sequence>
<evidence type="ECO:0000313" key="3">
    <source>
        <dbReference type="Proteomes" id="UP001189429"/>
    </source>
</evidence>
<protein>
    <submittedName>
        <fullName evidence="2">Uncharacterized protein</fullName>
    </submittedName>
</protein>
<gene>
    <name evidence="2" type="ORF">PCOR1329_LOCUS51443</name>
</gene>
<name>A0ABN9UT68_9DINO</name>
<proteinExistence type="predicted"/>
<feature type="non-terminal residue" evidence="2">
    <location>
        <position position="1"/>
    </location>
</feature>
<evidence type="ECO:0000313" key="2">
    <source>
        <dbReference type="EMBL" id="CAK0863247.1"/>
    </source>
</evidence>
<feature type="compositionally biased region" description="Basic residues" evidence="1">
    <location>
        <begin position="137"/>
        <end position="150"/>
    </location>
</feature>
<keyword evidence="3" id="KW-1185">Reference proteome</keyword>
<organism evidence="2 3">
    <name type="scientific">Prorocentrum cordatum</name>
    <dbReference type="NCBI Taxonomy" id="2364126"/>
    <lineage>
        <taxon>Eukaryota</taxon>
        <taxon>Sar</taxon>
        <taxon>Alveolata</taxon>
        <taxon>Dinophyceae</taxon>
        <taxon>Prorocentrales</taxon>
        <taxon>Prorocentraceae</taxon>
        <taxon>Prorocentrum</taxon>
    </lineage>
</organism>
<accession>A0ABN9UT68</accession>
<feature type="region of interest" description="Disordered" evidence="1">
    <location>
        <begin position="1"/>
        <end position="41"/>
    </location>
</feature>
<dbReference type="Proteomes" id="UP001189429">
    <property type="component" value="Unassembled WGS sequence"/>
</dbReference>
<dbReference type="EMBL" id="CAUYUJ010016240">
    <property type="protein sequence ID" value="CAK0863247.1"/>
    <property type="molecule type" value="Genomic_DNA"/>
</dbReference>